<dbReference type="AlphaFoldDB" id="A0A5S4YGR1"/>
<accession>A0A5S4YGR1</accession>
<dbReference type="EMBL" id="VSTH01000119">
    <property type="protein sequence ID" value="TYO62874.1"/>
    <property type="molecule type" value="Genomic_DNA"/>
</dbReference>
<evidence type="ECO:0000313" key="3">
    <source>
        <dbReference type="Proteomes" id="UP000324797"/>
    </source>
</evidence>
<gene>
    <name evidence="2" type="ORF">FXV83_30495</name>
</gene>
<proteinExistence type="predicted"/>
<feature type="chain" id="PRO_5024324020" description="DUF5666 domain-containing protein" evidence="1">
    <location>
        <begin position="25"/>
        <end position="227"/>
    </location>
</feature>
<evidence type="ECO:0000256" key="1">
    <source>
        <dbReference type="SAM" id="SignalP"/>
    </source>
</evidence>
<reference evidence="2 3" key="1">
    <citation type="submission" date="2019-08" db="EMBL/GenBank/DDBJ databases">
        <title>Bradyrhizobium hipponensis sp. nov., a rhizobium isolated from a Lupinus angustifolius root nodule in Tunisia.</title>
        <authorList>
            <person name="Off K."/>
            <person name="Rejili M."/>
            <person name="Mars M."/>
            <person name="Brachmann A."/>
            <person name="Marin M."/>
        </authorList>
    </citation>
    <scope>NUCLEOTIDE SEQUENCE [LARGE SCALE GENOMIC DNA]</scope>
    <source>
        <strain evidence="3">aSej3</strain>
    </source>
</reference>
<keyword evidence="3" id="KW-1185">Reference proteome</keyword>
<protein>
    <recommendedName>
        <fullName evidence="4">DUF5666 domain-containing protein</fullName>
    </recommendedName>
</protein>
<evidence type="ECO:0000313" key="2">
    <source>
        <dbReference type="EMBL" id="TYO62874.1"/>
    </source>
</evidence>
<evidence type="ECO:0008006" key="4">
    <source>
        <dbReference type="Google" id="ProtNLM"/>
    </source>
</evidence>
<feature type="signal peptide" evidence="1">
    <location>
        <begin position="1"/>
        <end position="24"/>
    </location>
</feature>
<keyword evidence="1" id="KW-0732">Signal</keyword>
<dbReference type="Proteomes" id="UP000324797">
    <property type="component" value="Unassembled WGS sequence"/>
</dbReference>
<organism evidence="2 3">
    <name type="scientific">Bradyrhizobium hipponense</name>
    <dbReference type="NCBI Taxonomy" id="2605638"/>
    <lineage>
        <taxon>Bacteria</taxon>
        <taxon>Pseudomonadati</taxon>
        <taxon>Pseudomonadota</taxon>
        <taxon>Alphaproteobacteria</taxon>
        <taxon>Hyphomicrobiales</taxon>
        <taxon>Nitrobacteraceae</taxon>
        <taxon>Bradyrhizobium</taxon>
    </lineage>
</organism>
<name>A0A5S4YGR1_9BRAD</name>
<sequence length="227" mass="23986">MRIPMKSLIGAFVSAFCLVAPALAETPAAIVEEVQGKVDGVEFMDYVAPGKIIKLGPKASITLGYLKSCLRETISEGVVLVGAEQSTVQLGNVQRVKVPCDTNAAQLSEREANQSAATTFRTVRSDTKGAVPPKLPTIYGVAPLVQAKSGSTLVIERTDGKEPTINVPLKSDIMVRGKFYDFAKAGKSLTPGGSYLATLGGKRYAFQVDASATSSPTPIVGRLLRLE</sequence>
<comment type="caution">
    <text evidence="2">The sequence shown here is derived from an EMBL/GenBank/DDBJ whole genome shotgun (WGS) entry which is preliminary data.</text>
</comment>